<dbReference type="PANTHER" id="PTHR10815">
    <property type="entry name" value="METHYLATED-DNA--PROTEIN-CYSTEINE METHYLTRANSFERASE"/>
    <property type="match status" value="1"/>
</dbReference>
<dbReference type="NCBIfam" id="NF011964">
    <property type="entry name" value="PRK15435.1"/>
    <property type="match status" value="1"/>
</dbReference>
<dbReference type="InterPro" id="IPR016221">
    <property type="entry name" value="Bifunct_regulatory_prot_Ada"/>
</dbReference>
<evidence type="ECO:0000313" key="17">
    <source>
        <dbReference type="Proteomes" id="UP000077748"/>
    </source>
</evidence>
<feature type="active site" description="Nucleophile; methyl group acceptor from either O6-methylguanine or O4-methylthymine" evidence="13">
    <location>
        <position position="315"/>
    </location>
</feature>
<accession>A0A1A9KJ97</accession>
<evidence type="ECO:0000256" key="1">
    <source>
        <dbReference type="ARBA" id="ARBA00001286"/>
    </source>
</evidence>
<evidence type="ECO:0000256" key="13">
    <source>
        <dbReference type="PIRSR" id="PIRSR000409-1"/>
    </source>
</evidence>
<evidence type="ECO:0000256" key="10">
    <source>
        <dbReference type="ARBA" id="ARBA00023163"/>
    </source>
</evidence>
<comment type="catalytic activity">
    <reaction evidence="1">
        <text>a 4-O-methyl-thymidine in DNA + L-cysteinyl-[protein] = a thymidine in DNA + S-methyl-L-cysteinyl-[protein]</text>
        <dbReference type="Rhea" id="RHEA:53428"/>
        <dbReference type="Rhea" id="RHEA-COMP:10131"/>
        <dbReference type="Rhea" id="RHEA-COMP:10132"/>
        <dbReference type="Rhea" id="RHEA-COMP:13555"/>
        <dbReference type="Rhea" id="RHEA-COMP:13556"/>
        <dbReference type="ChEBI" id="CHEBI:29950"/>
        <dbReference type="ChEBI" id="CHEBI:82612"/>
        <dbReference type="ChEBI" id="CHEBI:137386"/>
        <dbReference type="ChEBI" id="CHEBI:137387"/>
        <dbReference type="EC" id="2.1.1.63"/>
    </reaction>
</comment>
<evidence type="ECO:0000256" key="6">
    <source>
        <dbReference type="ARBA" id="ARBA00022833"/>
    </source>
</evidence>
<evidence type="ECO:0000313" key="16">
    <source>
        <dbReference type="EMBL" id="ANI17210.1"/>
    </source>
</evidence>
<feature type="binding site" evidence="14">
    <location>
        <position position="70"/>
    </location>
    <ligand>
        <name>Zn(2+)</name>
        <dbReference type="ChEBI" id="CHEBI:29105"/>
    </ligand>
</feature>
<keyword evidence="4 14" id="KW-0479">Metal-binding</keyword>
<feature type="active site" description="Nucleophile; methyl group acceptor from methylphosphotriester" evidence="13">
    <location>
        <position position="36"/>
    </location>
</feature>
<protein>
    <submittedName>
        <fullName evidence="16">AraC family transcriptional regulator</fullName>
    </submittedName>
</protein>
<evidence type="ECO:0000256" key="5">
    <source>
        <dbReference type="ARBA" id="ARBA00022763"/>
    </source>
</evidence>
<dbReference type="SUPFAM" id="SSF46689">
    <property type="entry name" value="Homeodomain-like"/>
    <property type="match status" value="1"/>
</dbReference>
<keyword evidence="2" id="KW-0489">Methyltransferase</keyword>
<comment type="cofactor">
    <cofactor evidence="14">
        <name>Zn(2+)</name>
        <dbReference type="ChEBI" id="CHEBI:29105"/>
    </cofactor>
    <text evidence="14">Binds 1 zinc ion per subunit.</text>
</comment>
<dbReference type="InterPro" id="IPR004026">
    <property type="entry name" value="Ada_DNA_repair_Zn-bd"/>
</dbReference>
<keyword evidence="7" id="KW-0805">Transcription regulation</keyword>
<dbReference type="PROSITE" id="PS00374">
    <property type="entry name" value="MGMT"/>
    <property type="match status" value="1"/>
</dbReference>
<dbReference type="CDD" id="cd06445">
    <property type="entry name" value="ATase"/>
    <property type="match status" value="1"/>
</dbReference>
<dbReference type="PANTHER" id="PTHR10815:SF14">
    <property type="entry name" value="BIFUNCTIONAL TRANSCRIPTIONAL ACTIVATOR_DNA REPAIR ENZYME ADA"/>
    <property type="match status" value="1"/>
</dbReference>
<keyword evidence="5" id="KW-0227">DNA damage</keyword>
<evidence type="ECO:0000256" key="14">
    <source>
        <dbReference type="PIRSR" id="PIRSR000409-3"/>
    </source>
</evidence>
<dbReference type="GO" id="GO:0032259">
    <property type="term" value="P:methylation"/>
    <property type="evidence" value="ECO:0007669"/>
    <property type="project" value="UniProtKB-KW"/>
</dbReference>
<dbReference type="SUPFAM" id="SSF57884">
    <property type="entry name" value="Ada DNA repair protein, N-terminal domain (N-Ada 10)"/>
    <property type="match status" value="1"/>
</dbReference>
<gene>
    <name evidence="16" type="ORF">A9C11_25925</name>
</gene>
<dbReference type="GO" id="GO:0008270">
    <property type="term" value="F:zinc ion binding"/>
    <property type="evidence" value="ECO:0007669"/>
    <property type="project" value="InterPro"/>
</dbReference>
<dbReference type="InterPro" id="IPR018060">
    <property type="entry name" value="HTH_AraC"/>
</dbReference>
<dbReference type="InterPro" id="IPR014048">
    <property type="entry name" value="MethylDNA_cys_MeTrfase_DNA-bd"/>
</dbReference>
<dbReference type="AlphaFoldDB" id="A0A1A9KJ97"/>
<dbReference type="InterPro" id="IPR035451">
    <property type="entry name" value="Ada-like_dom_sf"/>
</dbReference>
<feature type="domain" description="HTH araC/xylS-type" evidence="15">
    <location>
        <begin position="85"/>
        <end position="159"/>
    </location>
</feature>
<dbReference type="EMBL" id="CP015878">
    <property type="protein sequence ID" value="ANI17210.1"/>
    <property type="molecule type" value="Genomic_DNA"/>
</dbReference>
<evidence type="ECO:0000256" key="7">
    <source>
        <dbReference type="ARBA" id="ARBA00023015"/>
    </source>
</evidence>
<evidence type="ECO:0000256" key="12">
    <source>
        <dbReference type="ARBA" id="ARBA00049348"/>
    </source>
</evidence>
<dbReference type="SUPFAM" id="SSF46767">
    <property type="entry name" value="Methylated DNA-protein cysteine methyltransferase, C-terminal domain"/>
    <property type="match status" value="1"/>
</dbReference>
<feature type="binding site" evidence="14">
    <location>
        <position position="40"/>
    </location>
    <ligand>
        <name>Zn(2+)</name>
        <dbReference type="ChEBI" id="CHEBI:29105"/>
    </ligand>
</feature>
<reference evidence="16 17" key="1">
    <citation type="submission" date="2016-05" db="EMBL/GenBank/DDBJ databases">
        <title>Genome Sequence of Pseudomonas citronellolis Strain SJTE-3, an Estrogens and Persistent Organic Pollutants degradation strain.</title>
        <authorList>
            <person name="Liang R."/>
        </authorList>
    </citation>
    <scope>NUCLEOTIDE SEQUENCE [LARGE SCALE GENOMIC DNA]</scope>
    <source>
        <strain evidence="16 17">SJTE-3</strain>
    </source>
</reference>
<dbReference type="PIRSF" id="PIRSF000409">
    <property type="entry name" value="Ada"/>
    <property type="match status" value="1"/>
</dbReference>
<evidence type="ECO:0000259" key="15">
    <source>
        <dbReference type="PROSITE" id="PS01124"/>
    </source>
</evidence>
<dbReference type="GO" id="GO:0006307">
    <property type="term" value="P:DNA alkylation repair"/>
    <property type="evidence" value="ECO:0007669"/>
    <property type="project" value="UniProtKB-ARBA"/>
</dbReference>
<dbReference type="InterPro" id="IPR001497">
    <property type="entry name" value="MethylDNA_cys_MeTrfase_AS"/>
</dbReference>
<dbReference type="InterPro" id="IPR008332">
    <property type="entry name" value="MethylG_MeTrfase_N"/>
</dbReference>
<dbReference type="SUPFAM" id="SSF53155">
    <property type="entry name" value="Methylated DNA-protein cysteine methyltransferase domain"/>
    <property type="match status" value="1"/>
</dbReference>
<dbReference type="RefSeq" id="WP_064584259.1">
    <property type="nucleotide sequence ID" value="NZ_CP015878.1"/>
</dbReference>
<evidence type="ECO:0000256" key="2">
    <source>
        <dbReference type="ARBA" id="ARBA00022603"/>
    </source>
</evidence>
<feature type="binding site" evidence="14">
    <location>
        <position position="36"/>
    </location>
    <ligand>
        <name>Zn(2+)</name>
        <dbReference type="ChEBI" id="CHEBI:29105"/>
    </ligand>
</feature>
<dbReference type="SMART" id="SM00342">
    <property type="entry name" value="HTH_ARAC"/>
    <property type="match status" value="1"/>
</dbReference>
<keyword evidence="11" id="KW-0234">DNA repair</keyword>
<dbReference type="InterPro" id="IPR036631">
    <property type="entry name" value="MGMT_N_sf"/>
</dbReference>
<dbReference type="InterPro" id="IPR036388">
    <property type="entry name" value="WH-like_DNA-bd_sf"/>
</dbReference>
<comment type="catalytic activity">
    <reaction evidence="12">
        <text>a 6-O-methyl-2'-deoxyguanosine in DNA + L-cysteinyl-[protein] = S-methyl-L-cysteinyl-[protein] + a 2'-deoxyguanosine in DNA</text>
        <dbReference type="Rhea" id="RHEA:24000"/>
        <dbReference type="Rhea" id="RHEA-COMP:10131"/>
        <dbReference type="Rhea" id="RHEA-COMP:10132"/>
        <dbReference type="Rhea" id="RHEA-COMP:11367"/>
        <dbReference type="Rhea" id="RHEA-COMP:11368"/>
        <dbReference type="ChEBI" id="CHEBI:29950"/>
        <dbReference type="ChEBI" id="CHEBI:82612"/>
        <dbReference type="ChEBI" id="CHEBI:85445"/>
        <dbReference type="ChEBI" id="CHEBI:85448"/>
        <dbReference type="EC" id="2.1.1.63"/>
    </reaction>
</comment>
<organism evidence="16 17">
    <name type="scientific">Pseudomonas citronellolis</name>
    <dbReference type="NCBI Taxonomy" id="53408"/>
    <lineage>
        <taxon>Bacteria</taxon>
        <taxon>Pseudomonadati</taxon>
        <taxon>Pseudomonadota</taxon>
        <taxon>Gammaproteobacteria</taxon>
        <taxon>Pseudomonadales</taxon>
        <taxon>Pseudomonadaceae</taxon>
        <taxon>Pseudomonas</taxon>
    </lineage>
</organism>
<evidence type="ECO:0000256" key="3">
    <source>
        <dbReference type="ARBA" id="ARBA00022679"/>
    </source>
</evidence>
<feature type="binding site" evidence="14">
    <location>
        <position position="67"/>
    </location>
    <ligand>
        <name>Zn(2+)</name>
        <dbReference type="ChEBI" id="CHEBI:29105"/>
    </ligand>
</feature>
<keyword evidence="3" id="KW-0808">Transferase</keyword>
<dbReference type="Gene3D" id="3.30.160.70">
    <property type="entry name" value="Methylated DNA-protein cysteine methyltransferase domain"/>
    <property type="match status" value="1"/>
</dbReference>
<sequence>MPPLPDDERCWQAVCERDAGFDQRFVFSVRSTGVYCRPSCPARRPSRANVRFHADAAAAEAAGFRPCKRCTPDGESPAQRLDALVAAACQLLEQAERPLTMDELAARIGLSASHLARAFKARTGLTPRAWAEARRQQRLAAALPQARSVLDAALEAGYSGTRALYEAPTALSPAQRRQKGAGTRLRYAIAPCPLGQVLLAASPRGVCALLFGDAPEQLEAELRQRFAAAELQRDDAGLGDWLGRVLRQLEQPERAAGLPLDLHGSAFQLRVWRALTQIPSGQTRRYGELAEQLHSHPRAIARACASNPVGLLVPCHRVVAADGGSGGYRWGLERKRELLRREDQAAQQDEPA</sequence>
<dbReference type="InterPro" id="IPR036217">
    <property type="entry name" value="MethylDNA_cys_MeTrfase_DNAb"/>
</dbReference>
<keyword evidence="6 14" id="KW-0862">Zinc</keyword>
<dbReference type="Pfam" id="PF02870">
    <property type="entry name" value="Methyltransf_1N"/>
    <property type="match status" value="1"/>
</dbReference>
<evidence type="ECO:0000256" key="8">
    <source>
        <dbReference type="ARBA" id="ARBA00023125"/>
    </source>
</evidence>
<keyword evidence="9" id="KW-0010">Activator</keyword>
<dbReference type="FunFam" id="3.40.10.10:FF:000001">
    <property type="entry name" value="DNA-3-methyladenine glycosylase 2"/>
    <property type="match status" value="1"/>
</dbReference>
<dbReference type="GO" id="GO:0043565">
    <property type="term" value="F:sequence-specific DNA binding"/>
    <property type="evidence" value="ECO:0007669"/>
    <property type="project" value="InterPro"/>
</dbReference>
<dbReference type="GO" id="GO:0003908">
    <property type="term" value="F:methylated-DNA-[protein]-cysteine S-methyltransferase activity"/>
    <property type="evidence" value="ECO:0007669"/>
    <property type="project" value="UniProtKB-EC"/>
</dbReference>
<name>A0A1A9KJ97_9PSED</name>
<dbReference type="PROSITE" id="PS01124">
    <property type="entry name" value="HTH_ARAC_FAMILY_2"/>
    <property type="match status" value="1"/>
</dbReference>
<keyword evidence="8" id="KW-0238">DNA-binding</keyword>
<keyword evidence="10" id="KW-0804">Transcription</keyword>
<dbReference type="Pfam" id="PF01035">
    <property type="entry name" value="DNA_binding_1"/>
    <property type="match status" value="1"/>
</dbReference>
<proteinExistence type="predicted"/>
<dbReference type="Gene3D" id="1.10.10.10">
    <property type="entry name" value="Winged helix-like DNA-binding domain superfamily/Winged helix DNA-binding domain"/>
    <property type="match status" value="1"/>
</dbReference>
<dbReference type="InterPro" id="IPR009057">
    <property type="entry name" value="Homeodomain-like_sf"/>
</dbReference>
<dbReference type="Pfam" id="PF12833">
    <property type="entry name" value="HTH_18"/>
    <property type="match status" value="1"/>
</dbReference>
<evidence type="ECO:0000256" key="11">
    <source>
        <dbReference type="ARBA" id="ARBA00023204"/>
    </source>
</evidence>
<dbReference type="Gene3D" id="1.10.10.60">
    <property type="entry name" value="Homeodomain-like"/>
    <property type="match status" value="1"/>
</dbReference>
<dbReference type="Gene3D" id="3.40.10.10">
    <property type="entry name" value="DNA Methylphosphotriester Repair Domain"/>
    <property type="match status" value="1"/>
</dbReference>
<evidence type="ECO:0000256" key="9">
    <source>
        <dbReference type="ARBA" id="ARBA00023159"/>
    </source>
</evidence>
<evidence type="ECO:0000256" key="4">
    <source>
        <dbReference type="ARBA" id="ARBA00022723"/>
    </source>
</evidence>
<dbReference type="Proteomes" id="UP000077748">
    <property type="component" value="Chromosome"/>
</dbReference>
<dbReference type="Pfam" id="PF02805">
    <property type="entry name" value="Ada_Zn_binding"/>
    <property type="match status" value="1"/>
</dbReference>
<dbReference type="NCBIfam" id="TIGR00589">
    <property type="entry name" value="ogt"/>
    <property type="match status" value="1"/>
</dbReference>
<dbReference type="GO" id="GO:0003700">
    <property type="term" value="F:DNA-binding transcription factor activity"/>
    <property type="evidence" value="ECO:0007669"/>
    <property type="project" value="InterPro"/>
</dbReference>